<comment type="caution">
    <text evidence="2">The sequence shown here is derived from an EMBL/GenBank/DDBJ whole genome shotgun (WGS) entry which is preliminary data.</text>
</comment>
<sequence length="85" mass="9618">MESTSSPLNPSGTQMDTWTDTNLHRHHWVSLQRSDLIVRSGQKHKLKAVGWRPETLNVAKNPTKSQETDGQKSSKPQSANYCRLC</sequence>
<dbReference type="Proteomes" id="UP000824540">
    <property type="component" value="Unassembled WGS sequence"/>
</dbReference>
<protein>
    <submittedName>
        <fullName evidence="2">Uncharacterized protein</fullName>
    </submittedName>
</protein>
<reference evidence="2" key="1">
    <citation type="thesis" date="2021" institute="BYU ScholarsArchive" country="Provo, UT, USA">
        <title>Applications of and Algorithms for Genome Assembly and Genomic Analyses with an Emphasis on Marine Teleosts.</title>
        <authorList>
            <person name="Pickett B.D."/>
        </authorList>
    </citation>
    <scope>NUCLEOTIDE SEQUENCE</scope>
    <source>
        <strain evidence="2">HI-2016</strain>
    </source>
</reference>
<gene>
    <name evidence="2" type="ORF">JZ751_019568</name>
</gene>
<evidence type="ECO:0000313" key="2">
    <source>
        <dbReference type="EMBL" id="KAG9331259.1"/>
    </source>
</evidence>
<feature type="region of interest" description="Disordered" evidence="1">
    <location>
        <begin position="51"/>
        <end position="85"/>
    </location>
</feature>
<dbReference type="AlphaFoldDB" id="A0A8T2MSB0"/>
<name>A0A8T2MSB0_9TELE</name>
<organism evidence="2 3">
    <name type="scientific">Albula glossodonta</name>
    <name type="common">roundjaw bonefish</name>
    <dbReference type="NCBI Taxonomy" id="121402"/>
    <lineage>
        <taxon>Eukaryota</taxon>
        <taxon>Metazoa</taxon>
        <taxon>Chordata</taxon>
        <taxon>Craniata</taxon>
        <taxon>Vertebrata</taxon>
        <taxon>Euteleostomi</taxon>
        <taxon>Actinopterygii</taxon>
        <taxon>Neopterygii</taxon>
        <taxon>Teleostei</taxon>
        <taxon>Albuliformes</taxon>
        <taxon>Albulidae</taxon>
        <taxon>Albula</taxon>
    </lineage>
</organism>
<dbReference type="EMBL" id="JAFBMS010000359">
    <property type="protein sequence ID" value="KAG9331259.1"/>
    <property type="molecule type" value="Genomic_DNA"/>
</dbReference>
<keyword evidence="3" id="KW-1185">Reference proteome</keyword>
<evidence type="ECO:0000256" key="1">
    <source>
        <dbReference type="SAM" id="MobiDB-lite"/>
    </source>
</evidence>
<evidence type="ECO:0000313" key="3">
    <source>
        <dbReference type="Proteomes" id="UP000824540"/>
    </source>
</evidence>
<accession>A0A8T2MSB0</accession>
<feature type="compositionally biased region" description="Polar residues" evidence="1">
    <location>
        <begin position="73"/>
        <end position="85"/>
    </location>
</feature>
<proteinExistence type="predicted"/>